<organism evidence="3 4">
    <name type="scientific">Fusobacterium periodonticum D10</name>
    <dbReference type="NCBI Taxonomy" id="620833"/>
    <lineage>
        <taxon>Bacteria</taxon>
        <taxon>Fusobacteriati</taxon>
        <taxon>Fusobacteriota</taxon>
        <taxon>Fusobacteriia</taxon>
        <taxon>Fusobacteriales</taxon>
        <taxon>Fusobacteriaceae</taxon>
        <taxon>Fusobacterium</taxon>
    </lineage>
</organism>
<feature type="transmembrane region" description="Helical" evidence="1">
    <location>
        <begin position="147"/>
        <end position="172"/>
    </location>
</feature>
<keyword evidence="1" id="KW-0472">Membrane</keyword>
<keyword evidence="1" id="KW-1133">Transmembrane helix</keyword>
<proteinExistence type="predicted"/>
<dbReference type="AlphaFoldDB" id="K1HCQ4"/>
<protein>
    <recommendedName>
        <fullName evidence="2">ComEC/Rec2-related protein domain-containing protein</fullName>
    </recommendedName>
</protein>
<dbReference type="EMBL" id="ACIF01000249">
    <property type="protein sequence ID" value="EKA93243.1"/>
    <property type="molecule type" value="Genomic_DNA"/>
</dbReference>
<evidence type="ECO:0000313" key="4">
    <source>
        <dbReference type="Proteomes" id="UP000005809"/>
    </source>
</evidence>
<sequence length="178" mass="21167">MKKLFLLTFLAIILMLRIATGVRITEIFQKEVYRMSFNLVDSKVKDLKINNKYPLKNIYGKLDYKEDGKYKGYFLVKSIKEYKDIYFIELEDIKSKKIENNFLENYLQVLFNRAEEGYLYETKNLNRAILLGDNSRIKKSLQEKIRYIGLSHVFAMSGLHIGLVIAYFLFYLKKNNKE</sequence>
<accession>K1HCQ4</accession>
<evidence type="ECO:0000256" key="1">
    <source>
        <dbReference type="SAM" id="Phobius"/>
    </source>
</evidence>
<name>K1HCQ4_9FUSO</name>
<dbReference type="Proteomes" id="UP000005809">
    <property type="component" value="Unassembled WGS sequence"/>
</dbReference>
<reference evidence="3 4" key="1">
    <citation type="submission" date="2012-05" db="EMBL/GenBank/DDBJ databases">
        <title>The Genome Sequence of Fusobacterium periodontium Oral Taxon 201 Strain D10.</title>
        <authorList>
            <consortium name="The Broad Institute Genome Sequencing Platform"/>
            <consortium name="The Broad Institute Genome Sequencing Center for Infectious Disease"/>
            <person name="Earl A."/>
            <person name="Ward D."/>
            <person name="Feldgarden M."/>
            <person name="Gevers D."/>
            <person name="Strauss J."/>
            <person name="Sibley C."/>
            <person name="White A."/>
            <person name="Ambrose C.E."/>
            <person name="Allen-Vercoe E."/>
            <person name="Walker B."/>
            <person name="Young S.K."/>
            <person name="Zeng Q."/>
            <person name="Gargeya S."/>
            <person name="Fitzgerald M."/>
            <person name="Haas B."/>
            <person name="Abouelleil A."/>
            <person name="Alvarado L."/>
            <person name="Arachchi H.M."/>
            <person name="Berlin A.M."/>
            <person name="Chapman S.B."/>
            <person name="Goldberg J."/>
            <person name="Griggs A."/>
            <person name="Gujja S."/>
            <person name="Hansen M."/>
            <person name="Howarth C."/>
            <person name="Imamovic A."/>
            <person name="Larimer J."/>
            <person name="McCowan C."/>
            <person name="Montmayeur A."/>
            <person name="Murphy C."/>
            <person name="Neiman D."/>
            <person name="Pearson M."/>
            <person name="Priest M."/>
            <person name="Roberts A."/>
            <person name="Saif S."/>
            <person name="Shea T."/>
            <person name="Sisk P."/>
            <person name="Sykes S."/>
            <person name="Wortman J."/>
            <person name="Nusbaum C."/>
            <person name="Birren B."/>
        </authorList>
    </citation>
    <scope>NUCLEOTIDE SEQUENCE [LARGE SCALE GENOMIC DNA]</scope>
    <source>
        <strain evidence="3 4">D10</strain>
    </source>
</reference>
<evidence type="ECO:0000259" key="2">
    <source>
        <dbReference type="Pfam" id="PF03772"/>
    </source>
</evidence>
<gene>
    <name evidence="3" type="ORF">FPOG_01480</name>
</gene>
<feature type="domain" description="ComEC/Rec2-related protein" evidence="2">
    <location>
        <begin position="129"/>
        <end position="173"/>
    </location>
</feature>
<dbReference type="PATRIC" id="fig|620833.3.peg.1478"/>
<keyword evidence="1" id="KW-0812">Transmembrane</keyword>
<dbReference type="InterPro" id="IPR004477">
    <property type="entry name" value="ComEC_N"/>
</dbReference>
<dbReference type="HOGENOM" id="CLU_129227_0_0_0"/>
<evidence type="ECO:0000313" key="3">
    <source>
        <dbReference type="EMBL" id="EKA93243.1"/>
    </source>
</evidence>
<comment type="caution">
    <text evidence="3">The sequence shown here is derived from an EMBL/GenBank/DDBJ whole genome shotgun (WGS) entry which is preliminary data.</text>
</comment>
<dbReference type="Pfam" id="PF03772">
    <property type="entry name" value="Competence"/>
    <property type="match status" value="1"/>
</dbReference>